<dbReference type="AlphaFoldDB" id="A0AAV5SAQ2"/>
<name>A0AAV5SAQ2_9BILA</name>
<dbReference type="GO" id="GO:0006950">
    <property type="term" value="P:response to stress"/>
    <property type="evidence" value="ECO:0007669"/>
    <property type="project" value="UniProtKB-ARBA"/>
</dbReference>
<comment type="similarity">
    <text evidence="1">Belongs to the protein kinase superfamily. STE Ser/Thr protein kinase family. MAP kinase kinase kinase subfamily.</text>
</comment>
<evidence type="ECO:0000259" key="6">
    <source>
        <dbReference type="PROSITE" id="PS50011"/>
    </source>
</evidence>
<evidence type="ECO:0000256" key="3">
    <source>
        <dbReference type="PROSITE-ProRule" id="PRU00192"/>
    </source>
</evidence>
<gene>
    <name evidence="7" type="ORF">PENTCL1PPCAC_2218</name>
</gene>
<accession>A0AAV5SAQ2</accession>
<feature type="non-terminal residue" evidence="7">
    <location>
        <position position="1030"/>
    </location>
</feature>
<feature type="compositionally biased region" description="Basic and acidic residues" evidence="4">
    <location>
        <begin position="985"/>
        <end position="994"/>
    </location>
</feature>
<dbReference type="GO" id="GO:0005737">
    <property type="term" value="C:cytoplasm"/>
    <property type="evidence" value="ECO:0007669"/>
    <property type="project" value="TreeGrafter"/>
</dbReference>
<dbReference type="GO" id="GO:0007165">
    <property type="term" value="P:signal transduction"/>
    <property type="evidence" value="ECO:0007669"/>
    <property type="project" value="TreeGrafter"/>
</dbReference>
<dbReference type="SMART" id="SM00326">
    <property type="entry name" value="SH3"/>
    <property type="match status" value="1"/>
</dbReference>
<feature type="compositionally biased region" description="Pro residues" evidence="4">
    <location>
        <begin position="1017"/>
        <end position="1030"/>
    </location>
</feature>
<feature type="region of interest" description="Disordered" evidence="4">
    <location>
        <begin position="777"/>
        <end position="801"/>
    </location>
</feature>
<dbReference type="InterPro" id="IPR001245">
    <property type="entry name" value="Ser-Thr/Tyr_kinase_cat_dom"/>
</dbReference>
<evidence type="ECO:0000313" key="7">
    <source>
        <dbReference type="EMBL" id="GMS80043.1"/>
    </source>
</evidence>
<feature type="region of interest" description="Disordered" evidence="4">
    <location>
        <begin position="982"/>
        <end position="1030"/>
    </location>
</feature>
<dbReference type="InterPro" id="IPR036028">
    <property type="entry name" value="SH3-like_dom_sf"/>
</dbReference>
<dbReference type="InterPro" id="IPR008271">
    <property type="entry name" value="Ser/Thr_kinase_AS"/>
</dbReference>
<feature type="region of interest" description="Disordered" evidence="4">
    <location>
        <begin position="602"/>
        <end position="712"/>
    </location>
</feature>
<dbReference type="GO" id="GO:0005524">
    <property type="term" value="F:ATP binding"/>
    <property type="evidence" value="ECO:0007669"/>
    <property type="project" value="InterPro"/>
</dbReference>
<evidence type="ECO:0000313" key="8">
    <source>
        <dbReference type="Proteomes" id="UP001432027"/>
    </source>
</evidence>
<evidence type="ECO:0008006" key="9">
    <source>
        <dbReference type="Google" id="ProtNLM"/>
    </source>
</evidence>
<dbReference type="PROSITE" id="PS50002">
    <property type="entry name" value="SH3"/>
    <property type="match status" value="1"/>
</dbReference>
<dbReference type="Gene3D" id="3.30.200.20">
    <property type="entry name" value="Phosphorylase Kinase, domain 1"/>
    <property type="match status" value="1"/>
</dbReference>
<keyword evidence="8" id="KW-1185">Reference proteome</keyword>
<evidence type="ECO:0000256" key="4">
    <source>
        <dbReference type="SAM" id="MobiDB-lite"/>
    </source>
</evidence>
<dbReference type="PANTHER" id="PTHR23257:SF977">
    <property type="entry name" value="MITOGEN-ACTIVATED PROTEIN KINASE KINASE KINASE MLK-1"/>
    <property type="match status" value="1"/>
</dbReference>
<dbReference type="Gene3D" id="2.30.30.40">
    <property type="entry name" value="SH3 Domains"/>
    <property type="match status" value="1"/>
</dbReference>
<dbReference type="InterPro" id="IPR001452">
    <property type="entry name" value="SH3_domain"/>
</dbReference>
<evidence type="ECO:0000256" key="1">
    <source>
        <dbReference type="ARBA" id="ARBA00006529"/>
    </source>
</evidence>
<dbReference type="InterPro" id="IPR011009">
    <property type="entry name" value="Kinase-like_dom_sf"/>
</dbReference>
<feature type="compositionally biased region" description="Basic and acidic residues" evidence="4">
    <location>
        <begin position="896"/>
        <end position="912"/>
    </location>
</feature>
<dbReference type="InterPro" id="IPR050167">
    <property type="entry name" value="Ser_Thr_protein_kinase"/>
</dbReference>
<feature type="compositionally biased region" description="Polar residues" evidence="4">
    <location>
        <begin position="544"/>
        <end position="564"/>
    </location>
</feature>
<dbReference type="Pfam" id="PF07714">
    <property type="entry name" value="PK_Tyr_Ser-Thr"/>
    <property type="match status" value="1"/>
</dbReference>
<organism evidence="7 8">
    <name type="scientific">Pristionchus entomophagus</name>
    <dbReference type="NCBI Taxonomy" id="358040"/>
    <lineage>
        <taxon>Eukaryota</taxon>
        <taxon>Metazoa</taxon>
        <taxon>Ecdysozoa</taxon>
        <taxon>Nematoda</taxon>
        <taxon>Chromadorea</taxon>
        <taxon>Rhabditida</taxon>
        <taxon>Rhabditina</taxon>
        <taxon>Diplogasteromorpha</taxon>
        <taxon>Diplogasteroidea</taxon>
        <taxon>Neodiplogasteridae</taxon>
        <taxon>Pristionchus</taxon>
    </lineage>
</organism>
<dbReference type="PROSITE" id="PS50011">
    <property type="entry name" value="PROTEIN_KINASE_DOM"/>
    <property type="match status" value="1"/>
</dbReference>
<feature type="region of interest" description="Disordered" evidence="4">
    <location>
        <begin position="734"/>
        <end position="756"/>
    </location>
</feature>
<sequence>MKNGETEAGFEDYVNMDHMGSQPANIATRRASRPSIDDPMPFQPDAVRMRNNNGDDEQIYEICYDYKARQHDELDLRRGSVVKVVKDAETGWYQGLVDGKVGVFPKNYIRAIGPCNFKKINASEIKISALIGEGAAGEVYHAIFYGKCVAFKKYKSLGSERERKEDVIEKIIYSVKREAAYFSNLRHENIVELYGVCLDSPTIGLVLELCQGGTLSQVYRTVTNAAVPKRILVDWAQQMCAAMEAIASKFVHRDLKMDNVLVLQKVCFCALPNGKTMPDRPNSDLYSHDKIQPNGVCIDCGGTALDRLKLKLTDFGLTRENTCESRQSVAAGTSAWIAPEAYQKNLYSEYSDVWSFGVVLWELVTRKQPYEDVCRGNNATIPFFVAIGMFKLETTKEFPTAIANIIKACLQMDPASRPKFRDIRHSLNAYMEDLVRVNDPGEYMEEENLEVALNNDIDALKDAGALDEQFKLIEAQMRKYQEANKVPKPVERLTNHKKVNKSEIGEPTAPRILFHIPPGGTLPRNMDNIDSRVMSDIFSHQSLKPTLSKSQPNLNQIHISPQSKMSRDRLHGMRKKKKEMMDDVTGYDEYMRESSCNLEDQVSIGSPFSQSHDDRPHSSMHPGAVEKRGSDGSVSFKGGERERGGGGRERERRERERYSKDGHSKIDKIKKFFLGKRETRSPAPRHSSVSVDSNDDHDHTPSRSQSMSSTISSSALLYNSTRTGIDVGMMYGHEHKKMQNGGNGGNGGKSPDRRTSNGMVDHIEERRRKNILPTHNTKTYTKMSPMSPMPHPSSSPAGMANAAYSPINHGYSATNSAYSTLSSTVGNSRPSGLSQQQPLQPLLPLYPLESSSSSNSNTPVGLDEQYPHGGGGGVDMAYTQLNPSSNGPSRPPPELPPRRRNGERGERGEHFHPGLSTIVPLEQSSPTHMDMASLPCTLRGRSRTVSGCTIESPVGCISVTSTPYIEMPSTAAVVANGVNGANGGHSREGRRDSSPDFINNPNYEPYRSMARRLDSPGNPPASDPPPPPPP</sequence>
<proteinExistence type="inferred from homology"/>
<dbReference type="PROSITE" id="PS00108">
    <property type="entry name" value="PROTEIN_KINASE_ST"/>
    <property type="match status" value="1"/>
</dbReference>
<dbReference type="Pfam" id="PF00018">
    <property type="entry name" value="SH3_1"/>
    <property type="match status" value="1"/>
</dbReference>
<feature type="compositionally biased region" description="Low complexity" evidence="4">
    <location>
        <begin position="702"/>
        <end position="712"/>
    </location>
</feature>
<dbReference type="PANTHER" id="PTHR23257">
    <property type="entry name" value="SERINE-THREONINE PROTEIN KINASE"/>
    <property type="match status" value="1"/>
</dbReference>
<dbReference type="GO" id="GO:0004672">
    <property type="term" value="F:protein kinase activity"/>
    <property type="evidence" value="ECO:0007669"/>
    <property type="project" value="InterPro"/>
</dbReference>
<dbReference type="Proteomes" id="UP001432027">
    <property type="component" value="Unassembled WGS sequence"/>
</dbReference>
<comment type="caution">
    <text evidence="7">The sequence shown here is derived from an EMBL/GenBank/DDBJ whole genome shotgun (WGS) entry which is preliminary data.</text>
</comment>
<reference evidence="7" key="1">
    <citation type="submission" date="2023-10" db="EMBL/GenBank/DDBJ databases">
        <title>Genome assembly of Pristionchus species.</title>
        <authorList>
            <person name="Yoshida K."/>
            <person name="Sommer R.J."/>
        </authorList>
    </citation>
    <scope>NUCLEOTIDE SEQUENCE</scope>
    <source>
        <strain evidence="7">RS0144</strain>
    </source>
</reference>
<protein>
    <recommendedName>
        <fullName evidence="9">Mitogen-activated protein kinase kinase kinase</fullName>
    </recommendedName>
</protein>
<dbReference type="EMBL" id="BTSX01000001">
    <property type="protein sequence ID" value="GMS80043.1"/>
    <property type="molecule type" value="Genomic_DNA"/>
</dbReference>
<dbReference type="SMART" id="SM00220">
    <property type="entry name" value="S_TKc"/>
    <property type="match status" value="1"/>
</dbReference>
<feature type="domain" description="SH3" evidence="5">
    <location>
        <begin position="55"/>
        <end position="114"/>
    </location>
</feature>
<feature type="domain" description="Protein kinase" evidence="6">
    <location>
        <begin position="125"/>
        <end position="431"/>
    </location>
</feature>
<dbReference type="InterPro" id="IPR000719">
    <property type="entry name" value="Prot_kinase_dom"/>
</dbReference>
<feature type="compositionally biased region" description="Low complexity" evidence="4">
    <location>
        <begin position="845"/>
        <end position="856"/>
    </location>
</feature>
<keyword evidence="2 3" id="KW-0728">SH3 domain</keyword>
<dbReference type="Gene3D" id="1.10.510.10">
    <property type="entry name" value="Transferase(Phosphotransferase) domain 1"/>
    <property type="match status" value="1"/>
</dbReference>
<dbReference type="SUPFAM" id="SSF50044">
    <property type="entry name" value="SH3-domain"/>
    <property type="match status" value="1"/>
</dbReference>
<feature type="region of interest" description="Disordered" evidence="4">
    <location>
        <begin position="544"/>
        <end position="584"/>
    </location>
</feature>
<feature type="region of interest" description="Disordered" evidence="4">
    <location>
        <begin position="845"/>
        <end position="933"/>
    </location>
</feature>
<dbReference type="SUPFAM" id="SSF56112">
    <property type="entry name" value="Protein kinase-like (PK-like)"/>
    <property type="match status" value="1"/>
</dbReference>
<evidence type="ECO:0000256" key="2">
    <source>
        <dbReference type="ARBA" id="ARBA00022443"/>
    </source>
</evidence>
<evidence type="ECO:0000259" key="5">
    <source>
        <dbReference type="PROSITE" id="PS50002"/>
    </source>
</evidence>
<feature type="compositionally biased region" description="Basic and acidic residues" evidence="4">
    <location>
        <begin position="638"/>
        <end position="680"/>
    </location>
</feature>